<gene>
    <name evidence="2" type="ORF">A3F84_12865</name>
</gene>
<accession>A0A1F6C253</accession>
<comment type="caution">
    <text evidence="2">The sequence shown here is derived from an EMBL/GenBank/DDBJ whole genome shotgun (WGS) entry which is preliminary data.</text>
</comment>
<reference evidence="2 3" key="1">
    <citation type="journal article" date="2016" name="Nat. Commun.">
        <title>Thousands of microbial genomes shed light on interconnected biogeochemical processes in an aquifer system.</title>
        <authorList>
            <person name="Anantharaman K."/>
            <person name="Brown C.T."/>
            <person name="Hug L.A."/>
            <person name="Sharon I."/>
            <person name="Castelle C.J."/>
            <person name="Probst A.J."/>
            <person name="Thomas B.C."/>
            <person name="Singh A."/>
            <person name="Wilkins M.J."/>
            <person name="Karaoz U."/>
            <person name="Brodie E.L."/>
            <person name="Williams K.H."/>
            <person name="Hubbard S.S."/>
            <person name="Banfield J.F."/>
        </authorList>
    </citation>
    <scope>NUCLEOTIDE SEQUENCE [LARGE SCALE GENOMIC DNA]</scope>
    <source>
        <strain evidence="3">RIFCSPLOWO2_12_FULL_64_10</strain>
    </source>
</reference>
<feature type="coiled-coil region" evidence="1">
    <location>
        <begin position="216"/>
        <end position="270"/>
    </location>
</feature>
<keyword evidence="1" id="KW-0175">Coiled coil</keyword>
<proteinExistence type="predicted"/>
<evidence type="ECO:0000256" key="1">
    <source>
        <dbReference type="SAM" id="Coils"/>
    </source>
</evidence>
<dbReference type="EMBL" id="MFKF01000440">
    <property type="protein sequence ID" value="OGG43269.1"/>
    <property type="molecule type" value="Genomic_DNA"/>
</dbReference>
<dbReference type="AlphaFoldDB" id="A0A1F6C253"/>
<name>A0A1F6C253_HANXR</name>
<evidence type="ECO:0000313" key="3">
    <source>
        <dbReference type="Proteomes" id="UP000178606"/>
    </source>
</evidence>
<dbReference type="Proteomes" id="UP000178606">
    <property type="component" value="Unassembled WGS sequence"/>
</dbReference>
<sequence length="352" mass="40642">MASRRPEDLRTFVVGCIEAAGGVVEFPEYGLAEALLPDSAAPTFGGRPFLRIAFDPEVARERPDAELAVYGSEFLDRLVSQATQSGLATVRYLHVDRLEVTRPAERLTEQFQFVNCRPSLDYSAIRGFSYLLFHFKLVYLTDEREETFHSVLVNLNTNRPVEDAERFLHTAIPAPSRPIVCPEGPACSVPAAYRTACVFLKRQADRTFRAKQEESRRQLETDLRRIDAYYNDLREETERRMERSGDPDRADALRHRIQAYEVERERRKKELEDKYSLRLQVRLTSAALYAQPKIIHFVRVTHRDRWFPVQFVWDPLLKTFEPPLCDLCGEELRTIAFDKNGQIACWGKGPKT</sequence>
<protein>
    <submittedName>
        <fullName evidence="2">Uncharacterized protein</fullName>
    </submittedName>
</protein>
<organism evidence="2 3">
    <name type="scientific">Handelsmanbacteria sp. (strain RIFCSPLOWO2_12_FULL_64_10)</name>
    <dbReference type="NCBI Taxonomy" id="1817868"/>
    <lineage>
        <taxon>Bacteria</taxon>
        <taxon>Candidatus Handelsmaniibacteriota</taxon>
    </lineage>
</organism>
<evidence type="ECO:0000313" key="2">
    <source>
        <dbReference type="EMBL" id="OGG43269.1"/>
    </source>
</evidence>